<proteinExistence type="predicted"/>
<evidence type="ECO:0000256" key="1">
    <source>
        <dbReference type="SAM" id="MobiDB-lite"/>
    </source>
</evidence>
<protein>
    <submittedName>
        <fullName evidence="2">Uncharacterized protein</fullName>
    </submittedName>
</protein>
<keyword evidence="3" id="KW-1185">Reference proteome</keyword>
<comment type="caution">
    <text evidence="2">The sequence shown here is derived from an EMBL/GenBank/DDBJ whole genome shotgun (WGS) entry which is preliminary data.</text>
</comment>
<reference evidence="2 3" key="1">
    <citation type="submission" date="2019-12" db="EMBL/GenBank/DDBJ databases">
        <title>Whole genome shotgun sequence of Streptomyces hygroscopicus subsp. glebosus NBRC 13786.</title>
        <authorList>
            <person name="Ichikawa N."/>
            <person name="Kimura A."/>
            <person name="Kitahashi Y."/>
            <person name="Komaki H."/>
            <person name="Tamura T."/>
        </authorList>
    </citation>
    <scope>NUCLEOTIDE SEQUENCE [LARGE SCALE GENOMIC DNA]</scope>
    <source>
        <strain evidence="2 3">NBRC 13786</strain>
    </source>
</reference>
<dbReference type="EMBL" id="BLIO01000001">
    <property type="protein sequence ID" value="GFE18217.1"/>
    <property type="molecule type" value="Genomic_DNA"/>
</dbReference>
<feature type="compositionally biased region" description="Low complexity" evidence="1">
    <location>
        <begin position="94"/>
        <end position="111"/>
    </location>
</feature>
<name>A0A640T384_9ACTN</name>
<feature type="region of interest" description="Disordered" evidence="1">
    <location>
        <begin position="20"/>
        <end position="139"/>
    </location>
</feature>
<gene>
    <name evidence="2" type="ORF">Sgleb_62640</name>
</gene>
<accession>A0A640T384</accession>
<evidence type="ECO:0000313" key="3">
    <source>
        <dbReference type="Proteomes" id="UP000430079"/>
    </source>
</evidence>
<organism evidence="2 3">
    <name type="scientific">Streptomyces glebosus</name>
    <dbReference type="NCBI Taxonomy" id="249580"/>
    <lineage>
        <taxon>Bacteria</taxon>
        <taxon>Bacillati</taxon>
        <taxon>Actinomycetota</taxon>
        <taxon>Actinomycetes</taxon>
        <taxon>Kitasatosporales</taxon>
        <taxon>Streptomycetaceae</taxon>
        <taxon>Streptomyces</taxon>
    </lineage>
</organism>
<sequence length="159" mass="16803">MGGLQEDDLTVSRVLLWVERRRPGPGDIPEGGPSDGPSRALLRVTSLTPATPPHTVVPPSHRTRPAAPSRTPAVSPASVTNPARSRYIPPIPLPQRIIGIARGIPGRPPGRSAHAPRGPQVAPVNPPADACAASQHSEPSIRKLCHVRRLAAEGAPHRR</sequence>
<dbReference type="Proteomes" id="UP000430079">
    <property type="component" value="Unassembled WGS sequence"/>
</dbReference>
<dbReference type="AlphaFoldDB" id="A0A640T384"/>
<evidence type="ECO:0000313" key="2">
    <source>
        <dbReference type="EMBL" id="GFE18217.1"/>
    </source>
</evidence>